<dbReference type="GeneID" id="19191552"/>
<reference evidence="3 4" key="1">
    <citation type="submission" date="2013-03" db="EMBL/GenBank/DDBJ databases">
        <title>The Genome Sequence of Cladophialophora psammophila CBS 110553.</title>
        <authorList>
            <consortium name="The Broad Institute Genomics Platform"/>
            <person name="Cuomo C."/>
            <person name="de Hoog S."/>
            <person name="Gorbushina A."/>
            <person name="Walker B."/>
            <person name="Young S.K."/>
            <person name="Zeng Q."/>
            <person name="Gargeya S."/>
            <person name="Fitzgerald M."/>
            <person name="Haas B."/>
            <person name="Abouelleil A."/>
            <person name="Allen A.W."/>
            <person name="Alvarado L."/>
            <person name="Arachchi H.M."/>
            <person name="Berlin A.M."/>
            <person name="Chapman S.B."/>
            <person name="Gainer-Dewar J."/>
            <person name="Goldberg J."/>
            <person name="Griggs A."/>
            <person name="Gujja S."/>
            <person name="Hansen M."/>
            <person name="Howarth C."/>
            <person name="Imamovic A."/>
            <person name="Ireland A."/>
            <person name="Larimer J."/>
            <person name="McCowan C."/>
            <person name="Murphy C."/>
            <person name="Pearson M."/>
            <person name="Poon T.W."/>
            <person name="Priest M."/>
            <person name="Roberts A."/>
            <person name="Saif S."/>
            <person name="Shea T."/>
            <person name="Sisk P."/>
            <person name="Sykes S."/>
            <person name="Wortman J."/>
            <person name="Nusbaum C."/>
            <person name="Birren B."/>
        </authorList>
    </citation>
    <scope>NUCLEOTIDE SEQUENCE [LARGE SCALE GENOMIC DNA]</scope>
    <source>
        <strain evidence="3 4">CBS 110553</strain>
    </source>
</reference>
<comment type="caution">
    <text evidence="3">The sequence shown here is derived from an EMBL/GenBank/DDBJ whole genome shotgun (WGS) entry which is preliminary data.</text>
</comment>
<organism evidence="3 4">
    <name type="scientific">Cladophialophora psammophila CBS 110553</name>
    <dbReference type="NCBI Taxonomy" id="1182543"/>
    <lineage>
        <taxon>Eukaryota</taxon>
        <taxon>Fungi</taxon>
        <taxon>Dikarya</taxon>
        <taxon>Ascomycota</taxon>
        <taxon>Pezizomycotina</taxon>
        <taxon>Eurotiomycetes</taxon>
        <taxon>Chaetothyriomycetidae</taxon>
        <taxon>Chaetothyriales</taxon>
        <taxon>Herpotrichiellaceae</taxon>
        <taxon>Cladophialophora</taxon>
    </lineage>
</organism>
<dbReference type="GO" id="GO:0045944">
    <property type="term" value="P:positive regulation of transcription by RNA polymerase II"/>
    <property type="evidence" value="ECO:0007669"/>
    <property type="project" value="TreeGrafter"/>
</dbReference>
<dbReference type="PANTHER" id="PTHR37534:SF11">
    <property type="entry name" value="ZN(II)2CYS6 TRANSCRIPTION FACTOR (EUROFUNG)"/>
    <property type="match status" value="1"/>
</dbReference>
<dbReference type="STRING" id="1182543.W9WPD8"/>
<dbReference type="EMBL" id="AMGX01000010">
    <property type="protein sequence ID" value="EXJ69773.1"/>
    <property type="molecule type" value="Genomic_DNA"/>
</dbReference>
<dbReference type="InterPro" id="IPR021858">
    <property type="entry name" value="Fun_TF"/>
</dbReference>
<accession>W9WPD8</accession>
<dbReference type="Proteomes" id="UP000019471">
    <property type="component" value="Unassembled WGS sequence"/>
</dbReference>
<comment type="subcellular location">
    <subcellularLocation>
        <location evidence="1">Nucleus</location>
    </subcellularLocation>
</comment>
<name>W9WPD8_9EURO</name>
<dbReference type="AlphaFoldDB" id="W9WPD8"/>
<dbReference type="HOGENOM" id="CLU_709807_0_0_1"/>
<dbReference type="Pfam" id="PF11951">
    <property type="entry name" value="Fungal_trans_2"/>
    <property type="match status" value="1"/>
</dbReference>
<keyword evidence="2" id="KW-0539">Nucleus</keyword>
<evidence type="ECO:0000313" key="3">
    <source>
        <dbReference type="EMBL" id="EXJ69773.1"/>
    </source>
</evidence>
<protein>
    <recommendedName>
        <fullName evidence="5">Transcription factor domain-containing protein</fullName>
    </recommendedName>
</protein>
<dbReference type="RefSeq" id="XP_007745625.1">
    <property type="nucleotide sequence ID" value="XM_007747435.1"/>
</dbReference>
<gene>
    <name evidence="3" type="ORF">A1O5_06844</name>
</gene>
<evidence type="ECO:0000313" key="4">
    <source>
        <dbReference type="Proteomes" id="UP000019471"/>
    </source>
</evidence>
<evidence type="ECO:0000256" key="1">
    <source>
        <dbReference type="ARBA" id="ARBA00004123"/>
    </source>
</evidence>
<dbReference type="GO" id="GO:0005634">
    <property type="term" value="C:nucleus"/>
    <property type="evidence" value="ECO:0007669"/>
    <property type="project" value="UniProtKB-SubCell"/>
</dbReference>
<proteinExistence type="predicted"/>
<dbReference type="GO" id="GO:0003700">
    <property type="term" value="F:DNA-binding transcription factor activity"/>
    <property type="evidence" value="ECO:0007669"/>
    <property type="project" value="TreeGrafter"/>
</dbReference>
<dbReference type="OrthoDB" id="4835445at2759"/>
<dbReference type="GO" id="GO:0000976">
    <property type="term" value="F:transcription cis-regulatory region binding"/>
    <property type="evidence" value="ECO:0007669"/>
    <property type="project" value="TreeGrafter"/>
</dbReference>
<evidence type="ECO:0008006" key="5">
    <source>
        <dbReference type="Google" id="ProtNLM"/>
    </source>
</evidence>
<dbReference type="PANTHER" id="PTHR37534">
    <property type="entry name" value="TRANSCRIPTIONAL ACTIVATOR PROTEIN UGA3"/>
    <property type="match status" value="1"/>
</dbReference>
<sequence length="389" mass="42734">MSSPDIRTPTTTVYQADATISAATKVSLDTIARANAQGSNISIPVTPNGAYEQVGYAYSFRVLGPPSPIQSDAGATPGEIWYSTLALDDGIVFNSDRNPDPGIRSMSTADMERGQELSGWSSHSQARNMHFMFMDDSFSTAQLEFSSSPGSCRATNIDAQEADLLSSECSAYPGAPQILQLNHYNQLPARLEDISSELVEAYFTIVCPLFSTFDSQQNTFRSFVMRKWQDSGSIFYAMLSMAAAKLSRQSLAFRRHALEYQSLALQSLRTRVSKASSWTTELLFVVLMLGLSTSWHDVKDLGIAHLQAVQNAILNCAVESPDGSPPLDFFKEALIYWEMITCFLNEDVTLNGYSVQYEPEPSRVATSQTLALELALPPCLKPCLLESCV</sequence>
<keyword evidence="4" id="KW-1185">Reference proteome</keyword>
<evidence type="ECO:0000256" key="2">
    <source>
        <dbReference type="ARBA" id="ARBA00023242"/>
    </source>
</evidence>